<keyword evidence="3" id="KW-1185">Reference proteome</keyword>
<evidence type="ECO:0000313" key="3">
    <source>
        <dbReference type="Proteomes" id="UP000186594"/>
    </source>
</evidence>
<name>A0A1U7LUE6_NEOID</name>
<dbReference type="AlphaFoldDB" id="A0A1U7LUE6"/>
<feature type="region of interest" description="Disordered" evidence="1">
    <location>
        <begin position="34"/>
        <end position="54"/>
    </location>
</feature>
<reference evidence="2 3" key="1">
    <citation type="submission" date="2016-04" db="EMBL/GenBank/DDBJ databases">
        <title>Evolutionary innovation and constraint leading to complex multicellularity in the Ascomycota.</title>
        <authorList>
            <person name="Cisse O."/>
            <person name="Nguyen A."/>
            <person name="Hewitt D.A."/>
            <person name="Jedd G."/>
            <person name="Stajich J.E."/>
        </authorList>
    </citation>
    <scope>NUCLEOTIDE SEQUENCE [LARGE SCALE GENOMIC DNA]</scope>
    <source>
        <strain evidence="2 3">DAH-3</strain>
    </source>
</reference>
<dbReference type="EMBL" id="LXFE01000220">
    <property type="protein sequence ID" value="OLL26203.1"/>
    <property type="molecule type" value="Genomic_DNA"/>
</dbReference>
<protein>
    <submittedName>
        <fullName evidence="2">Uncharacterized protein</fullName>
    </submittedName>
</protein>
<evidence type="ECO:0000313" key="2">
    <source>
        <dbReference type="EMBL" id="OLL26203.1"/>
    </source>
</evidence>
<evidence type="ECO:0000256" key="1">
    <source>
        <dbReference type="SAM" id="MobiDB-lite"/>
    </source>
</evidence>
<accession>A0A1U7LUE6</accession>
<feature type="region of interest" description="Disordered" evidence="1">
    <location>
        <begin position="74"/>
        <end position="128"/>
    </location>
</feature>
<feature type="compositionally biased region" description="Low complexity" evidence="1">
    <location>
        <begin position="39"/>
        <end position="51"/>
    </location>
</feature>
<dbReference type="Proteomes" id="UP000186594">
    <property type="component" value="Unassembled WGS sequence"/>
</dbReference>
<gene>
    <name evidence="2" type="ORF">NEOLI_003801</name>
</gene>
<feature type="compositionally biased region" description="Polar residues" evidence="1">
    <location>
        <begin position="94"/>
        <end position="107"/>
    </location>
</feature>
<sequence length="366" mass="41383">MDLACNRPCYIYICASSIRLFDAMGLLDRFKPHRKRSATKNSNSASISSRSTVDDYSYAQTPRLPASQKLKIFGAPPHRSKPSIPIDGAPASAPTRSFNPRFSVQSRDTADLRRSRPRSLISDDTTTQGSARFHFPSKWTHAHKKASSPALRVQLHHDNYYTDCFSKTLNDVKLWVSKYINDDLQNRHIPLESEIIAWSRTEIAPTITWIEINKSPDLRSILIRRFISEKLVGQLFNYFAHSEVWEGLHSLAMMYEAKLIDNVRSAWNWRSNLFSETPFSDISDSKLLALQKTTKLVIQSINIALDDSAVIALVDIFIDAYKLSVEMAKDIGEFEIMLPSPSKENKGIARINGTGLYKSMGIGPEL</sequence>
<organism evidence="2 3">
    <name type="scientific">Neolecta irregularis (strain DAH-3)</name>
    <dbReference type="NCBI Taxonomy" id="1198029"/>
    <lineage>
        <taxon>Eukaryota</taxon>
        <taxon>Fungi</taxon>
        <taxon>Dikarya</taxon>
        <taxon>Ascomycota</taxon>
        <taxon>Taphrinomycotina</taxon>
        <taxon>Neolectales</taxon>
        <taxon>Neolectaceae</taxon>
        <taxon>Neolecta</taxon>
    </lineage>
</organism>
<comment type="caution">
    <text evidence="2">The sequence shown here is derived from an EMBL/GenBank/DDBJ whole genome shotgun (WGS) entry which is preliminary data.</text>
</comment>
<proteinExistence type="predicted"/>